<organism evidence="3 4">
    <name type="scientific">Capnocytophaga gingivalis</name>
    <dbReference type="NCBI Taxonomy" id="1017"/>
    <lineage>
        <taxon>Bacteria</taxon>
        <taxon>Pseudomonadati</taxon>
        <taxon>Bacteroidota</taxon>
        <taxon>Flavobacteriia</taxon>
        <taxon>Flavobacteriales</taxon>
        <taxon>Flavobacteriaceae</taxon>
        <taxon>Capnocytophaga</taxon>
    </lineage>
</organism>
<dbReference type="InterPro" id="IPR003680">
    <property type="entry name" value="Flavodoxin_fold"/>
</dbReference>
<gene>
    <name evidence="3" type="ORF">CGC50_08625</name>
</gene>
<dbReference type="GO" id="GO:0009055">
    <property type="term" value="F:electron transfer activity"/>
    <property type="evidence" value="ECO:0007669"/>
    <property type="project" value="TreeGrafter"/>
</dbReference>
<dbReference type="SUPFAM" id="SSF52218">
    <property type="entry name" value="Flavoproteins"/>
    <property type="match status" value="1"/>
</dbReference>
<evidence type="ECO:0000256" key="1">
    <source>
        <dbReference type="ARBA" id="ARBA00023002"/>
    </source>
</evidence>
<dbReference type="Pfam" id="PF02525">
    <property type="entry name" value="Flavodoxin_2"/>
    <property type="match status" value="1"/>
</dbReference>
<dbReference type="Gene3D" id="3.40.50.360">
    <property type="match status" value="1"/>
</dbReference>
<feature type="domain" description="Flavodoxin-like fold" evidence="2">
    <location>
        <begin position="34"/>
        <end position="194"/>
    </location>
</feature>
<accession>A0A250FPW6</accession>
<dbReference type="PANTHER" id="PTHR47307:SF1">
    <property type="entry name" value="GLUTATHIONE-REGULATED POTASSIUM-EFFLUX SYSTEM ANCILLARY PROTEIN KEFG"/>
    <property type="match status" value="1"/>
</dbReference>
<dbReference type="GO" id="GO:0003955">
    <property type="term" value="F:NAD(P)H dehydrogenase (quinone) activity"/>
    <property type="evidence" value="ECO:0007669"/>
    <property type="project" value="TreeGrafter"/>
</dbReference>
<dbReference type="KEGG" id="cgh:CGC50_08625"/>
<dbReference type="EMBL" id="CP022386">
    <property type="protein sequence ID" value="ATA87219.1"/>
    <property type="molecule type" value="Genomic_DNA"/>
</dbReference>
<evidence type="ECO:0000259" key="2">
    <source>
        <dbReference type="Pfam" id="PF02525"/>
    </source>
</evidence>
<dbReference type="InterPro" id="IPR046980">
    <property type="entry name" value="KefG/KefF"/>
</dbReference>
<reference evidence="4" key="1">
    <citation type="submission" date="2017-06" db="EMBL/GenBank/DDBJ databases">
        <title>Capnocytophaga spp. assemblies.</title>
        <authorList>
            <person name="Gulvik C.A."/>
        </authorList>
    </citation>
    <scope>NUCLEOTIDE SEQUENCE [LARGE SCALE GENOMIC DNA]</scope>
    <source>
        <strain evidence="4">H1496</strain>
    </source>
</reference>
<dbReference type="PANTHER" id="PTHR47307">
    <property type="entry name" value="GLUTATHIONE-REGULATED POTASSIUM-EFFLUX SYSTEM ANCILLARY PROTEIN KEFG"/>
    <property type="match status" value="1"/>
</dbReference>
<proteinExistence type="predicted"/>
<sequence length="218" mass="25472">MRSLKNISFLLFLVGFPLMLFSQSKTYKVFSPASKILVISGHPHLENSNVNKVILKELEKHFGEQISIRRLDKLYPDYQINIKAEQEAIKNADFIVLQFPFYWYSTPALLKKWIDDVLYDYFPGNNLSGRFKDKVVIASITIGGSKERYTPPHKTVETYLIPLQETFEIIGAEWELPVYSFDAVLSNKNLSKTTLQHFLELEKRINKNNVILHERRCW</sequence>
<dbReference type="GO" id="GO:0010181">
    <property type="term" value="F:FMN binding"/>
    <property type="evidence" value="ECO:0007669"/>
    <property type="project" value="TreeGrafter"/>
</dbReference>
<protein>
    <submittedName>
        <fullName evidence="3">NAD(P)H dehydrogenase</fullName>
    </submittedName>
</protein>
<dbReference type="Proteomes" id="UP000217250">
    <property type="component" value="Chromosome"/>
</dbReference>
<dbReference type="OrthoDB" id="652200at2"/>
<evidence type="ECO:0000313" key="3">
    <source>
        <dbReference type="EMBL" id="ATA87219.1"/>
    </source>
</evidence>
<name>A0A250FPW6_9FLAO</name>
<dbReference type="AlphaFoldDB" id="A0A250FPW6"/>
<evidence type="ECO:0000313" key="4">
    <source>
        <dbReference type="Proteomes" id="UP000217250"/>
    </source>
</evidence>
<dbReference type="InterPro" id="IPR029039">
    <property type="entry name" value="Flavoprotein-like_sf"/>
</dbReference>
<keyword evidence="1" id="KW-0560">Oxidoreductase</keyword>